<proteinExistence type="predicted"/>
<name>A0A0M5MTM3_9VIRU</name>
<dbReference type="GO" id="GO:0016020">
    <property type="term" value="C:membrane"/>
    <property type="evidence" value="ECO:0007669"/>
    <property type="project" value="UniProtKB-SubCell"/>
</dbReference>
<evidence type="ECO:0000259" key="12">
    <source>
        <dbReference type="PROSITE" id="PS51868"/>
    </source>
</evidence>
<dbReference type="InterPro" id="IPR018019">
    <property type="entry name" value="Luteovirus_Orf2"/>
</dbReference>
<evidence type="ECO:0000256" key="1">
    <source>
        <dbReference type="ARBA" id="ARBA00004141"/>
    </source>
</evidence>
<dbReference type="PRINTS" id="PR00913">
    <property type="entry name" value="LVIRUSORF2"/>
</dbReference>
<feature type="transmembrane region" description="Helical" evidence="11">
    <location>
        <begin position="117"/>
        <end position="141"/>
    </location>
</feature>
<feature type="compositionally biased region" description="Polar residues" evidence="10">
    <location>
        <begin position="606"/>
        <end position="624"/>
    </location>
</feature>
<evidence type="ECO:0000256" key="9">
    <source>
        <dbReference type="ARBA" id="ARBA00023136"/>
    </source>
</evidence>
<evidence type="ECO:0000256" key="11">
    <source>
        <dbReference type="SAM" id="Phobius"/>
    </source>
</evidence>
<feature type="compositionally biased region" description="Polar residues" evidence="10">
    <location>
        <begin position="586"/>
        <end position="595"/>
    </location>
</feature>
<keyword evidence="7" id="KW-0720">Serine protease</keyword>
<dbReference type="Pfam" id="PF02122">
    <property type="entry name" value="Peptidase_S39"/>
    <property type="match status" value="1"/>
</dbReference>
<evidence type="ECO:0000256" key="6">
    <source>
        <dbReference type="ARBA" id="ARBA00022801"/>
    </source>
</evidence>
<feature type="region of interest" description="Disordered" evidence="10">
    <location>
        <begin position="446"/>
        <end position="511"/>
    </location>
</feature>
<feature type="transmembrane region" description="Helical" evidence="11">
    <location>
        <begin position="148"/>
        <end position="169"/>
    </location>
</feature>
<keyword evidence="3 11" id="KW-0812">Transmembrane</keyword>
<keyword evidence="8 11" id="KW-1133">Transmembrane helix</keyword>
<feature type="compositionally biased region" description="Low complexity" evidence="10">
    <location>
        <begin position="557"/>
        <end position="570"/>
    </location>
</feature>
<keyword evidence="2" id="KW-0645">Protease</keyword>
<evidence type="ECO:0000256" key="7">
    <source>
        <dbReference type="ARBA" id="ARBA00022825"/>
    </source>
</evidence>
<keyword evidence="6" id="KW-0378">Hydrolase</keyword>
<dbReference type="Gene3D" id="2.40.10.10">
    <property type="entry name" value="Trypsin-like serine proteases"/>
    <property type="match status" value="2"/>
</dbReference>
<evidence type="ECO:0000256" key="2">
    <source>
        <dbReference type="ARBA" id="ARBA00022670"/>
    </source>
</evidence>
<keyword evidence="9 11" id="KW-0472">Membrane</keyword>
<dbReference type="GO" id="GO:0070008">
    <property type="term" value="F:serine-type exopeptidase activity"/>
    <property type="evidence" value="ECO:0007669"/>
    <property type="project" value="InterPro"/>
</dbReference>
<evidence type="ECO:0000256" key="10">
    <source>
        <dbReference type="SAM" id="MobiDB-lite"/>
    </source>
</evidence>
<dbReference type="EMBL" id="LC082306">
    <property type="protein sequence ID" value="BAS32785.1"/>
    <property type="molecule type" value="Genomic_RNA"/>
</dbReference>
<feature type="compositionally biased region" description="Low complexity" evidence="10">
    <location>
        <begin position="453"/>
        <end position="467"/>
    </location>
</feature>
<evidence type="ECO:0000313" key="13">
    <source>
        <dbReference type="EMBL" id="BAS32785.1"/>
    </source>
</evidence>
<feature type="compositionally biased region" description="Basic residues" evidence="10">
    <location>
        <begin position="544"/>
        <end position="556"/>
    </location>
</feature>
<dbReference type="PROSITE" id="PS51868">
    <property type="entry name" value="PEPTIDASE_S39"/>
    <property type="match status" value="1"/>
</dbReference>
<protein>
    <submittedName>
        <fullName evidence="13">p1</fullName>
    </submittedName>
</protein>
<evidence type="ECO:0000256" key="4">
    <source>
        <dbReference type="ARBA" id="ARBA00022729"/>
    </source>
</evidence>
<feature type="region of interest" description="Disordered" evidence="10">
    <location>
        <begin position="538"/>
        <end position="631"/>
    </location>
</feature>
<dbReference type="InterPro" id="IPR009003">
    <property type="entry name" value="Peptidase_S1_PA"/>
</dbReference>
<evidence type="ECO:0000256" key="3">
    <source>
        <dbReference type="ARBA" id="ARBA00022692"/>
    </source>
</evidence>
<feature type="compositionally biased region" description="Polar residues" evidence="10">
    <location>
        <begin position="499"/>
        <end position="511"/>
    </location>
</feature>
<dbReference type="SUPFAM" id="SSF50494">
    <property type="entry name" value="Trypsin-like serine proteases"/>
    <property type="match status" value="1"/>
</dbReference>
<feature type="domain" description="Peptidase S39" evidence="12">
    <location>
        <begin position="203"/>
        <end position="396"/>
    </location>
</feature>
<dbReference type="InterPro" id="IPR000382">
    <property type="entry name" value="Peptidase_S39B_luteovirus"/>
</dbReference>
<sequence length="631" mass="69191">MEAKYFSAFFLLAFLCSSVSSYQGTMFIPLEPANASYWLDSTAIAVPPSPPQVQLIYDCPPQKMLRDFSSRDITRELWGRGYNETRLAFSEAMQNLQNLLMSGVRQFRTGLESLLHVIFQAVAYLWSSLIWATACATWYLLREYTIEMLSLASLYISTVYMVKMAAWIFGDLPISLLKAGLSMMRGISKALWFKRSYNAEKSVEGFLSFKIPQSPPKHSVLQVQYKDGSHAGYATCVTLYNGTNGLLTAHHVAVPGSKIVSTRNGNKIPLSEFRSIMESEKRDLVLLAGPPNWEGTLACKAVHFQDAQSLCKSKATFYAYDGEEWTSSNADIVGIAQGKTHASVLSNTDAGHSGTPYFNGKIVLGVHVGGAKEENANYMAPIPGIYGLTSPSYEFETTAPQGRLFTQEEIEELIEEFSFSEITSIMGHRRFHQMHDSQRHQAGYEYESGNGQAAATAETTAPNATPAVGRKSGDAQSPVAPSSPKVNTYTPPNKRENRTASAVSPTTNASTDTLSEIKQAIMDKIDVHSIEKQVVQALADQAMKKPKPRKRGKRSSKSSQQASLVSSTPSTSGNRAGKKPQDSTRSDPSPSFTTLNKRKARIGETKSANSTQKWVISQKASGGPSSARRLN</sequence>
<evidence type="ECO:0000256" key="8">
    <source>
        <dbReference type="ARBA" id="ARBA00022989"/>
    </source>
</evidence>
<keyword evidence="4" id="KW-0732">Signal</keyword>
<dbReference type="GO" id="GO:0075523">
    <property type="term" value="P:viral translational frameshifting"/>
    <property type="evidence" value="ECO:0007669"/>
    <property type="project" value="UniProtKB-KW"/>
</dbReference>
<keyword evidence="5" id="KW-0688">Ribosomal frameshifting</keyword>
<dbReference type="InterPro" id="IPR043504">
    <property type="entry name" value="Peptidase_S1_PA_chymotrypsin"/>
</dbReference>
<evidence type="ECO:0000256" key="5">
    <source>
        <dbReference type="ARBA" id="ARBA00022758"/>
    </source>
</evidence>
<organism evidence="13">
    <name type="scientific">Cucurbit aphid-borne yellows virus</name>
    <dbReference type="NCBI Taxonomy" id="91753"/>
    <lineage>
        <taxon>Viruses</taxon>
        <taxon>Riboviria</taxon>
        <taxon>Orthornavirae</taxon>
        <taxon>Pisuviricota</taxon>
        <taxon>Pisoniviricetes</taxon>
        <taxon>Sobelivirales</taxon>
        <taxon>Solemoviridae</taxon>
        <taxon>Polerovirus</taxon>
        <taxon>Polerovirus CABYV</taxon>
    </lineage>
</organism>
<reference evidence="13" key="1">
    <citation type="submission" date="2015-09" db="EMBL/GenBank/DDBJ databases">
        <title>Complete genome sequence of Cucurbit aphid-borne yellow virus isolate from Korea.</title>
        <authorList>
            <person name="Yoon J."/>
            <person name="Choi S."/>
            <person name="Choi G."/>
        </authorList>
    </citation>
    <scope>NUCLEOTIDE SEQUENCE</scope>
    <source>
        <strain evidence="13">K1</strain>
    </source>
</reference>
<comment type="subcellular location">
    <subcellularLocation>
        <location evidence="1">Membrane</location>
        <topology evidence="1">Multi-pass membrane protein</topology>
    </subcellularLocation>
</comment>
<dbReference type="GO" id="GO:0006508">
    <property type="term" value="P:proteolysis"/>
    <property type="evidence" value="ECO:0007669"/>
    <property type="project" value="UniProtKB-KW"/>
</dbReference>
<accession>A0A0M5MTM3</accession>
<dbReference type="GO" id="GO:0004252">
    <property type="term" value="F:serine-type endopeptidase activity"/>
    <property type="evidence" value="ECO:0007669"/>
    <property type="project" value="InterPro"/>
</dbReference>